<reference evidence="2 3" key="1">
    <citation type="submission" date="2023-03" db="EMBL/GenBank/DDBJ databases">
        <title>Complete genome sequence of Tepidibacter sp. SWIR-1, isolated from a deep-sea hydrothermal vent.</title>
        <authorList>
            <person name="Li X."/>
        </authorList>
    </citation>
    <scope>NUCLEOTIDE SEQUENCE [LARGE SCALE GENOMIC DNA]</scope>
    <source>
        <strain evidence="2 3">SWIR-1</strain>
    </source>
</reference>
<feature type="compositionally biased region" description="Basic and acidic residues" evidence="1">
    <location>
        <begin position="24"/>
        <end position="36"/>
    </location>
</feature>
<evidence type="ECO:0008006" key="4">
    <source>
        <dbReference type="Google" id="ProtNLM"/>
    </source>
</evidence>
<evidence type="ECO:0000256" key="1">
    <source>
        <dbReference type="SAM" id="MobiDB-lite"/>
    </source>
</evidence>
<protein>
    <recommendedName>
        <fullName evidence="4">Lipoprotein</fullName>
    </recommendedName>
</protein>
<name>A0ABY8ED78_9FIRM</name>
<proteinExistence type="predicted"/>
<feature type="region of interest" description="Disordered" evidence="1">
    <location>
        <begin position="24"/>
        <end position="56"/>
    </location>
</feature>
<gene>
    <name evidence="2" type="ORF">P4S50_15840</name>
</gene>
<keyword evidence="3" id="KW-1185">Reference proteome</keyword>
<dbReference type="EMBL" id="CP120733">
    <property type="protein sequence ID" value="WFD09850.1"/>
    <property type="molecule type" value="Genomic_DNA"/>
</dbReference>
<dbReference type="PROSITE" id="PS51257">
    <property type="entry name" value="PROKAR_LIPOPROTEIN"/>
    <property type="match status" value="1"/>
</dbReference>
<dbReference type="Proteomes" id="UP001222800">
    <property type="component" value="Chromosome"/>
</dbReference>
<sequence>MKKIMSLILILICSISFLTGCEKDDKSDADVSKDDVIVSESTDNENSKEDQNEDNRYYVGGIDDPVKFEEMFNEVKKFVSEDNKEKVSEYILYPLRVNHDKSTREIKTPQEFIENYDNIFTKEVKEALLNQDVKDTFVNYQGVMVGNGEIWFGSSQDSSKYGIIAINN</sequence>
<evidence type="ECO:0000313" key="3">
    <source>
        <dbReference type="Proteomes" id="UP001222800"/>
    </source>
</evidence>
<evidence type="ECO:0000313" key="2">
    <source>
        <dbReference type="EMBL" id="WFD09850.1"/>
    </source>
</evidence>
<dbReference type="RefSeq" id="WP_277731804.1">
    <property type="nucleotide sequence ID" value="NZ_CP120733.1"/>
</dbReference>
<organism evidence="2 3">
    <name type="scientific">Tepidibacter hydrothermalis</name>
    <dbReference type="NCBI Taxonomy" id="3036126"/>
    <lineage>
        <taxon>Bacteria</taxon>
        <taxon>Bacillati</taxon>
        <taxon>Bacillota</taxon>
        <taxon>Clostridia</taxon>
        <taxon>Peptostreptococcales</taxon>
        <taxon>Peptostreptococcaceae</taxon>
        <taxon>Tepidibacter</taxon>
    </lineage>
</organism>
<accession>A0ABY8ED78</accession>
<feature type="compositionally biased region" description="Basic and acidic residues" evidence="1">
    <location>
        <begin position="45"/>
        <end position="56"/>
    </location>
</feature>